<sequence length="368" mass="40107">MIAAKLKQTAVVAGIWLAMAASAWAAPPESEAKPQLDAQSQNAVLEALARQIEANYIFPDTASQTIAALKDKAQRGAYREMRSSEQFAAALTEDLRRLAGDKHFRLEFAPSFTPEGNTVPSTEQVAEERKDVAQMAWGIRRVERLAGNVGYLDLRGFPPSYLVGPAYQSVLSLLSGTDALILDLRQNRGGDPASVAQLLSYFFAPGDERHLNDIYTRTSNTTRAFWTNPAVSLHYARPVYVLTSSQTFSGGEECAYDFQTQQRGTLVGETTGGAANPVGPFVLPHGFVVAIPIGRPINPITKTNWERVGVKPDVPVEAAKALETAWRAALSGLLKEASDPDRRQSLQGVLARLDKGELELPAYRPTKR</sequence>
<keyword evidence="3" id="KW-0378">Hydrolase</keyword>
<dbReference type="EMBL" id="JBHSBU010000001">
    <property type="protein sequence ID" value="MFC4160672.1"/>
    <property type="molecule type" value="Genomic_DNA"/>
</dbReference>
<dbReference type="SMART" id="SM00245">
    <property type="entry name" value="TSPc"/>
    <property type="match status" value="1"/>
</dbReference>
<dbReference type="Gene3D" id="3.90.226.10">
    <property type="entry name" value="2-enoyl-CoA Hydratase, Chain A, domain 1"/>
    <property type="match status" value="1"/>
</dbReference>
<dbReference type="InterPro" id="IPR005151">
    <property type="entry name" value="Tail-specific_protease"/>
</dbReference>
<reference evidence="4" key="1">
    <citation type="journal article" date="2019" name="Int. J. Syst. Evol. Microbiol.">
        <title>The Global Catalogue of Microorganisms (GCM) 10K type strain sequencing project: providing services to taxonomists for standard genome sequencing and annotation.</title>
        <authorList>
            <consortium name="The Broad Institute Genomics Platform"/>
            <consortium name="The Broad Institute Genome Sequencing Center for Infectious Disease"/>
            <person name="Wu L."/>
            <person name="Ma J."/>
        </authorList>
    </citation>
    <scope>NUCLEOTIDE SEQUENCE [LARGE SCALE GENOMIC DNA]</scope>
    <source>
        <strain evidence="4">LMG 29894</strain>
    </source>
</reference>
<dbReference type="Gene3D" id="3.30.750.44">
    <property type="match status" value="1"/>
</dbReference>
<dbReference type="CDD" id="cd07563">
    <property type="entry name" value="Peptidase_S41_IRBP"/>
    <property type="match status" value="1"/>
</dbReference>
<feature type="chain" id="PRO_5046713125" evidence="1">
    <location>
        <begin position="26"/>
        <end position="368"/>
    </location>
</feature>
<dbReference type="SUPFAM" id="SSF52096">
    <property type="entry name" value="ClpP/crotonase"/>
    <property type="match status" value="1"/>
</dbReference>
<protein>
    <submittedName>
        <fullName evidence="3">S41 family peptidase</fullName>
        <ecNumber evidence="3">3.4.-.-</ecNumber>
    </submittedName>
</protein>
<evidence type="ECO:0000256" key="1">
    <source>
        <dbReference type="SAM" id="SignalP"/>
    </source>
</evidence>
<keyword evidence="1" id="KW-0732">Signal</keyword>
<feature type="domain" description="Tail specific protease" evidence="2">
    <location>
        <begin position="121"/>
        <end position="317"/>
    </location>
</feature>
<dbReference type="InterPro" id="IPR029045">
    <property type="entry name" value="ClpP/crotonase-like_dom_sf"/>
</dbReference>
<dbReference type="Pfam" id="PF11918">
    <property type="entry name" value="Peptidase_S41_N"/>
    <property type="match status" value="1"/>
</dbReference>
<evidence type="ECO:0000313" key="3">
    <source>
        <dbReference type="EMBL" id="MFC4160672.1"/>
    </source>
</evidence>
<organism evidence="3 4">
    <name type="scientific">Chitinimonas lacunae</name>
    <dbReference type="NCBI Taxonomy" id="1963018"/>
    <lineage>
        <taxon>Bacteria</taxon>
        <taxon>Pseudomonadati</taxon>
        <taxon>Pseudomonadota</taxon>
        <taxon>Betaproteobacteria</taxon>
        <taxon>Neisseriales</taxon>
        <taxon>Chitinibacteraceae</taxon>
        <taxon>Chitinimonas</taxon>
    </lineage>
</organism>
<feature type="signal peptide" evidence="1">
    <location>
        <begin position="1"/>
        <end position="25"/>
    </location>
</feature>
<dbReference type="Pfam" id="PF03572">
    <property type="entry name" value="Peptidase_S41"/>
    <property type="match status" value="1"/>
</dbReference>
<proteinExistence type="predicted"/>
<dbReference type="GO" id="GO:0016787">
    <property type="term" value="F:hydrolase activity"/>
    <property type="evidence" value="ECO:0007669"/>
    <property type="project" value="UniProtKB-KW"/>
</dbReference>
<evidence type="ECO:0000313" key="4">
    <source>
        <dbReference type="Proteomes" id="UP001595791"/>
    </source>
</evidence>
<name>A0ABV8MUK2_9NEIS</name>
<evidence type="ECO:0000259" key="2">
    <source>
        <dbReference type="SMART" id="SM00245"/>
    </source>
</evidence>
<dbReference type="Proteomes" id="UP001595791">
    <property type="component" value="Unassembled WGS sequence"/>
</dbReference>
<dbReference type="EC" id="3.4.-.-" evidence="3"/>
<gene>
    <name evidence="3" type="ORF">ACFOW7_15130</name>
</gene>
<comment type="caution">
    <text evidence="3">The sequence shown here is derived from an EMBL/GenBank/DDBJ whole genome shotgun (WGS) entry which is preliminary data.</text>
</comment>
<dbReference type="RefSeq" id="WP_378165755.1">
    <property type="nucleotide sequence ID" value="NZ_JBHSBU010000001.1"/>
</dbReference>
<dbReference type="PANTHER" id="PTHR11261:SF3">
    <property type="entry name" value="RETINOL-BINDING PROTEIN 3"/>
    <property type="match status" value="1"/>
</dbReference>
<keyword evidence="4" id="KW-1185">Reference proteome</keyword>
<dbReference type="PANTHER" id="PTHR11261">
    <property type="entry name" value="INTERPHOTORECEPTOR RETINOID-BINDING PROTEIN"/>
    <property type="match status" value="1"/>
</dbReference>
<accession>A0ABV8MUK2</accession>